<evidence type="ECO:0000313" key="2">
    <source>
        <dbReference type="Proteomes" id="UP001283361"/>
    </source>
</evidence>
<organism evidence="1 2">
    <name type="scientific">Elysia crispata</name>
    <name type="common">lettuce slug</name>
    <dbReference type="NCBI Taxonomy" id="231223"/>
    <lineage>
        <taxon>Eukaryota</taxon>
        <taxon>Metazoa</taxon>
        <taxon>Spiralia</taxon>
        <taxon>Lophotrochozoa</taxon>
        <taxon>Mollusca</taxon>
        <taxon>Gastropoda</taxon>
        <taxon>Heterobranchia</taxon>
        <taxon>Euthyneura</taxon>
        <taxon>Panpulmonata</taxon>
        <taxon>Sacoglossa</taxon>
        <taxon>Placobranchoidea</taxon>
        <taxon>Plakobranchidae</taxon>
        <taxon>Elysia</taxon>
    </lineage>
</organism>
<gene>
    <name evidence="1" type="ORF">RRG08_009517</name>
</gene>
<name>A0AAE1E996_9GAST</name>
<protein>
    <submittedName>
        <fullName evidence="1">Uncharacterized protein</fullName>
    </submittedName>
</protein>
<keyword evidence="2" id="KW-1185">Reference proteome</keyword>
<dbReference type="Proteomes" id="UP001283361">
    <property type="component" value="Unassembled WGS sequence"/>
</dbReference>
<dbReference type="EMBL" id="JAWDGP010000708">
    <property type="protein sequence ID" value="KAK3798195.1"/>
    <property type="molecule type" value="Genomic_DNA"/>
</dbReference>
<comment type="caution">
    <text evidence="1">The sequence shown here is derived from an EMBL/GenBank/DDBJ whole genome shotgun (WGS) entry which is preliminary data.</text>
</comment>
<reference evidence="1" key="1">
    <citation type="journal article" date="2023" name="G3 (Bethesda)">
        <title>A reference genome for the long-term kleptoplast-retaining sea slug Elysia crispata morphotype clarki.</title>
        <authorList>
            <person name="Eastman K.E."/>
            <person name="Pendleton A.L."/>
            <person name="Shaikh M.A."/>
            <person name="Suttiyut T."/>
            <person name="Ogas R."/>
            <person name="Tomko P."/>
            <person name="Gavelis G."/>
            <person name="Widhalm J.R."/>
            <person name="Wisecaver J.H."/>
        </authorList>
    </citation>
    <scope>NUCLEOTIDE SEQUENCE</scope>
    <source>
        <strain evidence="1">ECLA1</strain>
    </source>
</reference>
<sequence>MYGNPYGPAVTTCDRAVLDCEYQSGPSVPGHQGLTVVIDVRCLVSAGAIPVPSLTTYWPDTSTARIASGHFT</sequence>
<dbReference type="AlphaFoldDB" id="A0AAE1E996"/>
<evidence type="ECO:0000313" key="1">
    <source>
        <dbReference type="EMBL" id="KAK3798195.1"/>
    </source>
</evidence>
<proteinExistence type="predicted"/>
<accession>A0AAE1E996</accession>